<dbReference type="GO" id="GO:0004664">
    <property type="term" value="F:prephenate dehydratase activity"/>
    <property type="evidence" value="ECO:0007669"/>
    <property type="project" value="UniProtKB-EC"/>
</dbReference>
<organism evidence="8 9">
    <name type="scientific">Trinickia fusca</name>
    <dbReference type="NCBI Taxonomy" id="2419777"/>
    <lineage>
        <taxon>Bacteria</taxon>
        <taxon>Pseudomonadati</taxon>
        <taxon>Pseudomonadota</taxon>
        <taxon>Betaproteobacteria</taxon>
        <taxon>Burkholderiales</taxon>
        <taxon>Burkholderiaceae</taxon>
        <taxon>Trinickia</taxon>
    </lineage>
</organism>
<dbReference type="Gene3D" id="3.40.190.10">
    <property type="entry name" value="Periplasmic binding protein-like II"/>
    <property type="match status" value="2"/>
</dbReference>
<evidence type="ECO:0000256" key="1">
    <source>
        <dbReference type="ARBA" id="ARBA00009881"/>
    </source>
</evidence>
<dbReference type="NCBIfam" id="NF008865">
    <property type="entry name" value="PRK11898.1"/>
    <property type="match status" value="1"/>
</dbReference>
<dbReference type="InterPro" id="IPR004136">
    <property type="entry name" value="NMO"/>
</dbReference>
<comment type="similarity">
    <text evidence="1">Belongs to the nitronate monooxygenase family. NMO class I subfamily.</text>
</comment>
<feature type="domain" description="ACT" evidence="7">
    <location>
        <begin position="531"/>
        <end position="608"/>
    </location>
</feature>
<evidence type="ECO:0000259" key="6">
    <source>
        <dbReference type="PROSITE" id="PS51171"/>
    </source>
</evidence>
<keyword evidence="9" id="KW-1185">Reference proteome</keyword>
<feature type="domain" description="Prephenate dehydratase" evidence="6">
    <location>
        <begin position="344"/>
        <end position="519"/>
    </location>
</feature>
<sequence>MLPPLLQSLRIPVIASPMLIASYPELVLAQCKAGIVGAFPALNARPSAQLDDWLVQIDEALAAHRMAHPGEPIGPYAVNQICHQSNGRLEADMRICLDRHVPLWITSLRAPPREIVDEVHRYGGVIIHDVTTIRHAEKALEAGVDGLILVAAGAGGHAGTLSPFALVSEVRRMHAGLLVLSGAIANGDAIAAALALGADAAYIGTRFLASHEANVVEGYKQTLVDAHAADIIYTDAFTGVHGNYLRQSIEAAGLDPRNLPRAEGAAIDFSGDGGVKQWRDIWGAGQGVGTIDAVLGAGEIVAQLEREFHAARARLLRVAAPLGHDTAGAAFRSTSLPLPGLPSPVAFLGPSGSYTEEAMRTRVALSDETLACESIDEIFAALADGRARAAIVPIENSSEGAVVRTVDRLLDTHTSITGEIVIPVSHCLLSMQPDLTSIDTVIAHPHALAQCRQWLATHLPHARLEEASSNSAAVRSSVNARGSAAIAGERTAAQYGLRIAARAIQDRPDNHTRFLVLGGAAPRPTGRDRTSLVVRLAHSVGSLARVFDAIAQCGVSVLWLEPRPLRGESWAYWFFVDVAGHRDEPPVAAALDALGAVAEEVYVLGAYPRDEGAASASLILSPETEDVPC</sequence>
<dbReference type="SUPFAM" id="SSF51412">
    <property type="entry name" value="Inosine monophosphate dehydrogenase (IMPDH)"/>
    <property type="match status" value="1"/>
</dbReference>
<dbReference type="UniPathway" id="UPA00121">
    <property type="reaction ID" value="UER00345"/>
</dbReference>
<dbReference type="CDD" id="cd04905">
    <property type="entry name" value="ACT_CM-PDT"/>
    <property type="match status" value="1"/>
</dbReference>
<name>A0A494XI72_9BURK</name>
<dbReference type="Proteomes" id="UP000280434">
    <property type="component" value="Unassembled WGS sequence"/>
</dbReference>
<dbReference type="InterPro" id="IPR013785">
    <property type="entry name" value="Aldolase_TIM"/>
</dbReference>
<keyword evidence="8" id="KW-0456">Lyase</keyword>
<accession>A0A494XI72</accession>
<evidence type="ECO:0000313" key="9">
    <source>
        <dbReference type="Proteomes" id="UP000280434"/>
    </source>
</evidence>
<dbReference type="EMBL" id="RBZV01000004">
    <property type="protein sequence ID" value="RKP48316.1"/>
    <property type="molecule type" value="Genomic_DNA"/>
</dbReference>
<keyword evidence="5" id="KW-0503">Monooxygenase</keyword>
<dbReference type="Gene3D" id="3.30.70.260">
    <property type="match status" value="1"/>
</dbReference>
<dbReference type="CDD" id="cd13630">
    <property type="entry name" value="PBP2_PDT_1"/>
    <property type="match status" value="1"/>
</dbReference>
<dbReference type="SUPFAM" id="SSF55021">
    <property type="entry name" value="ACT-like"/>
    <property type="match status" value="1"/>
</dbReference>
<keyword evidence="3" id="KW-0288">FMN</keyword>
<evidence type="ECO:0000256" key="5">
    <source>
        <dbReference type="ARBA" id="ARBA00023033"/>
    </source>
</evidence>
<protein>
    <submittedName>
        <fullName evidence="8">Prephenate dehydratase</fullName>
        <ecNumber evidence="8">4.2.1.51</ecNumber>
    </submittedName>
</protein>
<dbReference type="EC" id="4.2.1.51" evidence="8"/>
<evidence type="ECO:0000256" key="4">
    <source>
        <dbReference type="ARBA" id="ARBA00023002"/>
    </source>
</evidence>
<dbReference type="CDD" id="cd04730">
    <property type="entry name" value="NPD_like"/>
    <property type="match status" value="1"/>
</dbReference>
<dbReference type="AlphaFoldDB" id="A0A494XI72"/>
<comment type="caution">
    <text evidence="8">The sequence shown here is derived from an EMBL/GenBank/DDBJ whole genome shotgun (WGS) entry which is preliminary data.</text>
</comment>
<dbReference type="GO" id="GO:0009094">
    <property type="term" value="P:L-phenylalanine biosynthetic process"/>
    <property type="evidence" value="ECO:0007669"/>
    <property type="project" value="UniProtKB-UniPathway"/>
</dbReference>
<evidence type="ECO:0000313" key="8">
    <source>
        <dbReference type="EMBL" id="RKP48316.1"/>
    </source>
</evidence>
<dbReference type="InterPro" id="IPR045865">
    <property type="entry name" value="ACT-like_dom_sf"/>
</dbReference>
<dbReference type="Pfam" id="PF00800">
    <property type="entry name" value="PDT"/>
    <property type="match status" value="1"/>
</dbReference>
<dbReference type="InterPro" id="IPR001086">
    <property type="entry name" value="Preph_deHydtase"/>
</dbReference>
<dbReference type="Pfam" id="PF03060">
    <property type="entry name" value="NMO"/>
    <property type="match status" value="1"/>
</dbReference>
<dbReference type="FunFam" id="3.20.20.70:FF:000210">
    <property type="entry name" value="2-nitropropane dioxygenase"/>
    <property type="match status" value="1"/>
</dbReference>
<dbReference type="SUPFAM" id="SSF53850">
    <property type="entry name" value="Periplasmic binding protein-like II"/>
    <property type="match status" value="1"/>
</dbReference>
<dbReference type="Gene3D" id="3.20.20.70">
    <property type="entry name" value="Aldolase class I"/>
    <property type="match status" value="1"/>
</dbReference>
<proteinExistence type="inferred from homology"/>
<keyword evidence="4" id="KW-0560">Oxidoreductase</keyword>
<dbReference type="PROSITE" id="PS51671">
    <property type="entry name" value="ACT"/>
    <property type="match status" value="1"/>
</dbReference>
<dbReference type="PROSITE" id="PS51171">
    <property type="entry name" value="PREPHENATE_DEHYDR_3"/>
    <property type="match status" value="1"/>
</dbReference>
<dbReference type="GO" id="GO:0018580">
    <property type="term" value="F:nitronate monooxygenase activity"/>
    <property type="evidence" value="ECO:0007669"/>
    <property type="project" value="InterPro"/>
</dbReference>
<dbReference type="PANTHER" id="PTHR42747">
    <property type="entry name" value="NITRONATE MONOOXYGENASE-RELATED"/>
    <property type="match status" value="1"/>
</dbReference>
<dbReference type="PANTHER" id="PTHR42747:SF4">
    <property type="entry name" value="BLR1330 PROTEIN"/>
    <property type="match status" value="1"/>
</dbReference>
<evidence type="ECO:0000256" key="2">
    <source>
        <dbReference type="ARBA" id="ARBA00022630"/>
    </source>
</evidence>
<reference evidence="8 9" key="1">
    <citation type="submission" date="2018-10" db="EMBL/GenBank/DDBJ databases">
        <title>Paraburkholderia sp. 7MK8-2, isolated from soil.</title>
        <authorList>
            <person name="Gao Z.-H."/>
            <person name="Qiu L.-H."/>
        </authorList>
    </citation>
    <scope>NUCLEOTIDE SEQUENCE [LARGE SCALE GENOMIC DNA]</scope>
    <source>
        <strain evidence="8 9">7MK8-2</strain>
    </source>
</reference>
<dbReference type="InterPro" id="IPR002912">
    <property type="entry name" value="ACT_dom"/>
</dbReference>
<keyword evidence="2" id="KW-0285">Flavoprotein</keyword>
<evidence type="ECO:0000259" key="7">
    <source>
        <dbReference type="PROSITE" id="PS51671"/>
    </source>
</evidence>
<gene>
    <name evidence="8" type="primary">pheA</name>
    <name evidence="8" type="ORF">D7S89_13440</name>
</gene>
<dbReference type="OrthoDB" id="9778912at2"/>
<evidence type="ECO:0000256" key="3">
    <source>
        <dbReference type="ARBA" id="ARBA00022643"/>
    </source>
</evidence>